<dbReference type="Proteomes" id="UP001165063">
    <property type="component" value="Unassembled WGS sequence"/>
</dbReference>
<protein>
    <submittedName>
        <fullName evidence="2">Unnamed protein product</fullName>
    </submittedName>
</protein>
<dbReference type="AlphaFoldDB" id="A0A9W7DKZ2"/>
<feature type="compositionally biased region" description="Polar residues" evidence="1">
    <location>
        <begin position="218"/>
        <end position="236"/>
    </location>
</feature>
<dbReference type="OrthoDB" id="3992492at2759"/>
<feature type="region of interest" description="Disordered" evidence="1">
    <location>
        <begin position="192"/>
        <end position="273"/>
    </location>
</feature>
<proteinExistence type="predicted"/>
<feature type="compositionally biased region" description="Low complexity" evidence="1">
    <location>
        <begin position="237"/>
        <end position="250"/>
    </location>
</feature>
<sequence length="541" mass="61937">MMFYYLNLVLDKFVADIETNELGLFKAANSYGPKKDLKITFHPFTWCQNWHLAVAFHDEQKIMFVNCSAPNPNDKDVDNSFPVKLSLKLEDFIIYTGHKVHKSSMKSPILFHQMYEPCCPINAINVLSVVYSFCISQDPVKNAFLYGTHSSKKFEISEFYDEIKAIDRFGYTRGVLGNQVVNQMIGKANGIGLSQSKRGHENDQLFSDDYTNPKKHQTSPASFESSANTTHSTNDIPTAPSTAPASRAPSFIESPVSHRQNTHNTLPRDDDNDDIEVLEVVHTAAKSKPKLEPKISEWDSLFPISVAENFVEKLSDIEDLSDDLEVIDEVIEMLENFSHNKLTNPKAKHTGSDFKTWSLVIREHLYAEYIHKTKLEFDETEAIDIFSVSHENEIFPLILENGTIYLINIKLSEKISDTAKVAKVNVIEISDKPAKNERDILKSYPLKRLIELYGWERHVFVSKISANKIIVNDRSGYSALIYALYCLHHFSLHEKFLVNYQPNSLNVDNYGIILQKLMHDIKDGKKRARDADFRNLMKYIR</sequence>
<reference evidence="2" key="1">
    <citation type="submission" date="2023-04" db="EMBL/GenBank/DDBJ databases">
        <title>Ambrosiozyma monospora NBRC 1965.</title>
        <authorList>
            <person name="Ichikawa N."/>
            <person name="Sato H."/>
            <person name="Tonouchi N."/>
        </authorList>
    </citation>
    <scope>NUCLEOTIDE SEQUENCE</scope>
    <source>
        <strain evidence="2">NBRC 1965</strain>
    </source>
</reference>
<keyword evidence="3" id="KW-1185">Reference proteome</keyword>
<comment type="caution">
    <text evidence="2">The sequence shown here is derived from an EMBL/GenBank/DDBJ whole genome shotgun (WGS) entry which is preliminary data.</text>
</comment>
<dbReference type="EMBL" id="BSXU01008095">
    <property type="protein sequence ID" value="GMG58503.1"/>
    <property type="molecule type" value="Genomic_DNA"/>
</dbReference>
<gene>
    <name evidence="2" type="ORF">Amon01_000865100</name>
</gene>
<accession>A0A9W7DKZ2</accession>
<evidence type="ECO:0000313" key="2">
    <source>
        <dbReference type="EMBL" id="GMG58503.1"/>
    </source>
</evidence>
<evidence type="ECO:0000313" key="3">
    <source>
        <dbReference type="Proteomes" id="UP001165063"/>
    </source>
</evidence>
<evidence type="ECO:0000256" key="1">
    <source>
        <dbReference type="SAM" id="MobiDB-lite"/>
    </source>
</evidence>
<name>A0A9W7DKZ2_AMBMO</name>
<organism evidence="2 3">
    <name type="scientific">Ambrosiozyma monospora</name>
    <name type="common">Yeast</name>
    <name type="synonym">Endomycopsis monosporus</name>
    <dbReference type="NCBI Taxonomy" id="43982"/>
    <lineage>
        <taxon>Eukaryota</taxon>
        <taxon>Fungi</taxon>
        <taxon>Dikarya</taxon>
        <taxon>Ascomycota</taxon>
        <taxon>Saccharomycotina</taxon>
        <taxon>Pichiomycetes</taxon>
        <taxon>Pichiales</taxon>
        <taxon>Pichiaceae</taxon>
        <taxon>Ambrosiozyma</taxon>
    </lineage>
</organism>